<sequence length="136" mass="15242">MAFKLMIFISSCLAAWLSVESYLPSPTSANHTFSHSVEEQIREGKFTTNLLTQKSTFKHVTAALSLSSGESYVNRMFRLVKQLPSRSSAQHNAQANNGDAHAASGNASEWLKLQKWLYSHARDILDESDEILHARF</sequence>
<keyword evidence="3" id="KW-1185">Reference proteome</keyword>
<organism evidence="2 3">
    <name type="scientific">Boletus edulis BED1</name>
    <dbReference type="NCBI Taxonomy" id="1328754"/>
    <lineage>
        <taxon>Eukaryota</taxon>
        <taxon>Fungi</taxon>
        <taxon>Dikarya</taxon>
        <taxon>Basidiomycota</taxon>
        <taxon>Agaricomycotina</taxon>
        <taxon>Agaricomycetes</taxon>
        <taxon>Agaricomycetidae</taxon>
        <taxon>Boletales</taxon>
        <taxon>Boletineae</taxon>
        <taxon>Boletaceae</taxon>
        <taxon>Boletoideae</taxon>
        <taxon>Boletus</taxon>
    </lineage>
</organism>
<reference evidence="2" key="1">
    <citation type="submission" date="2019-10" db="EMBL/GenBank/DDBJ databases">
        <authorList>
            <consortium name="DOE Joint Genome Institute"/>
            <person name="Kuo A."/>
            <person name="Miyauchi S."/>
            <person name="Kiss E."/>
            <person name="Drula E."/>
            <person name="Kohler A."/>
            <person name="Sanchez-Garcia M."/>
            <person name="Andreopoulos B."/>
            <person name="Barry K.W."/>
            <person name="Bonito G."/>
            <person name="Buee M."/>
            <person name="Carver A."/>
            <person name="Chen C."/>
            <person name="Cichocki N."/>
            <person name="Clum A."/>
            <person name="Culley D."/>
            <person name="Crous P.W."/>
            <person name="Fauchery L."/>
            <person name="Girlanda M."/>
            <person name="Hayes R."/>
            <person name="Keri Z."/>
            <person name="LaButti K."/>
            <person name="Lipzen A."/>
            <person name="Lombard V."/>
            <person name="Magnuson J."/>
            <person name="Maillard F."/>
            <person name="Morin E."/>
            <person name="Murat C."/>
            <person name="Nolan M."/>
            <person name="Ohm R."/>
            <person name="Pangilinan J."/>
            <person name="Pereira M."/>
            <person name="Perotto S."/>
            <person name="Peter M."/>
            <person name="Riley R."/>
            <person name="Sitrit Y."/>
            <person name="Stielow B."/>
            <person name="Szollosi G."/>
            <person name="Zifcakova L."/>
            <person name="Stursova M."/>
            <person name="Spatafora J.W."/>
            <person name="Tedersoo L."/>
            <person name="Vaario L.-M."/>
            <person name="Yamada A."/>
            <person name="Yan M."/>
            <person name="Wang P."/>
            <person name="Xu J."/>
            <person name="Bruns T."/>
            <person name="Baldrian P."/>
            <person name="Vilgalys R."/>
            <person name="Henrissat B."/>
            <person name="Grigoriev I.V."/>
            <person name="Hibbett D."/>
            <person name="Nagy L.G."/>
            <person name="Martin F.M."/>
        </authorList>
    </citation>
    <scope>NUCLEOTIDE SEQUENCE</scope>
    <source>
        <strain evidence="2">BED1</strain>
    </source>
</reference>
<keyword evidence="1" id="KW-0732">Signal</keyword>
<evidence type="ECO:0000313" key="2">
    <source>
        <dbReference type="EMBL" id="KAF8415159.1"/>
    </source>
</evidence>
<accession>A0AAD4BAZ3</accession>
<evidence type="ECO:0000313" key="3">
    <source>
        <dbReference type="Proteomes" id="UP001194468"/>
    </source>
</evidence>
<gene>
    <name evidence="2" type="ORF">L210DRAFT_3710176</name>
</gene>
<dbReference type="EMBL" id="WHUW01000366">
    <property type="protein sequence ID" value="KAF8415159.1"/>
    <property type="molecule type" value="Genomic_DNA"/>
</dbReference>
<feature type="signal peptide" evidence="1">
    <location>
        <begin position="1"/>
        <end position="29"/>
    </location>
</feature>
<protein>
    <submittedName>
        <fullName evidence="2">Uncharacterized protein</fullName>
    </submittedName>
</protein>
<reference evidence="2" key="2">
    <citation type="journal article" date="2020" name="Nat. Commun.">
        <title>Large-scale genome sequencing of mycorrhizal fungi provides insights into the early evolution of symbiotic traits.</title>
        <authorList>
            <person name="Miyauchi S."/>
            <person name="Kiss E."/>
            <person name="Kuo A."/>
            <person name="Drula E."/>
            <person name="Kohler A."/>
            <person name="Sanchez-Garcia M."/>
            <person name="Morin E."/>
            <person name="Andreopoulos B."/>
            <person name="Barry K.W."/>
            <person name="Bonito G."/>
            <person name="Buee M."/>
            <person name="Carver A."/>
            <person name="Chen C."/>
            <person name="Cichocki N."/>
            <person name="Clum A."/>
            <person name="Culley D."/>
            <person name="Crous P.W."/>
            <person name="Fauchery L."/>
            <person name="Girlanda M."/>
            <person name="Hayes R.D."/>
            <person name="Keri Z."/>
            <person name="LaButti K."/>
            <person name="Lipzen A."/>
            <person name="Lombard V."/>
            <person name="Magnuson J."/>
            <person name="Maillard F."/>
            <person name="Murat C."/>
            <person name="Nolan M."/>
            <person name="Ohm R.A."/>
            <person name="Pangilinan J."/>
            <person name="Pereira M.F."/>
            <person name="Perotto S."/>
            <person name="Peter M."/>
            <person name="Pfister S."/>
            <person name="Riley R."/>
            <person name="Sitrit Y."/>
            <person name="Stielow J.B."/>
            <person name="Szollosi G."/>
            <person name="Zifcakova L."/>
            <person name="Stursova M."/>
            <person name="Spatafora J.W."/>
            <person name="Tedersoo L."/>
            <person name="Vaario L.M."/>
            <person name="Yamada A."/>
            <person name="Yan M."/>
            <person name="Wang P."/>
            <person name="Xu J."/>
            <person name="Bruns T."/>
            <person name="Baldrian P."/>
            <person name="Vilgalys R."/>
            <person name="Dunand C."/>
            <person name="Henrissat B."/>
            <person name="Grigoriev I.V."/>
            <person name="Hibbett D."/>
            <person name="Nagy L.G."/>
            <person name="Martin F.M."/>
        </authorList>
    </citation>
    <scope>NUCLEOTIDE SEQUENCE</scope>
    <source>
        <strain evidence="2">BED1</strain>
    </source>
</reference>
<evidence type="ECO:0000256" key="1">
    <source>
        <dbReference type="SAM" id="SignalP"/>
    </source>
</evidence>
<feature type="chain" id="PRO_5042070481" evidence="1">
    <location>
        <begin position="30"/>
        <end position="136"/>
    </location>
</feature>
<comment type="caution">
    <text evidence="2">The sequence shown here is derived from an EMBL/GenBank/DDBJ whole genome shotgun (WGS) entry which is preliminary data.</text>
</comment>
<name>A0AAD4BAZ3_BOLED</name>
<dbReference type="Proteomes" id="UP001194468">
    <property type="component" value="Unassembled WGS sequence"/>
</dbReference>
<proteinExistence type="predicted"/>
<dbReference type="AlphaFoldDB" id="A0AAD4BAZ3"/>